<reference evidence="1" key="1">
    <citation type="submission" date="2023-10" db="EMBL/GenBank/DDBJ databases">
        <authorList>
            <person name="Chen Y."/>
            <person name="Shah S."/>
            <person name="Dougan E. K."/>
            <person name="Thang M."/>
            <person name="Chan C."/>
        </authorList>
    </citation>
    <scope>NUCLEOTIDE SEQUENCE [LARGE SCALE GENOMIC DNA]</scope>
</reference>
<proteinExistence type="predicted"/>
<evidence type="ECO:0000313" key="1">
    <source>
        <dbReference type="EMBL" id="CAK0876280.1"/>
    </source>
</evidence>
<dbReference type="Proteomes" id="UP001189429">
    <property type="component" value="Unassembled WGS sequence"/>
</dbReference>
<name>A0ABN9VS43_9DINO</name>
<dbReference type="EMBL" id="CAUYUJ010017615">
    <property type="protein sequence ID" value="CAK0876280.1"/>
    <property type="molecule type" value="Genomic_DNA"/>
</dbReference>
<protein>
    <submittedName>
        <fullName evidence="1">Uncharacterized protein</fullName>
    </submittedName>
</protein>
<comment type="caution">
    <text evidence="1">The sequence shown here is derived from an EMBL/GenBank/DDBJ whole genome shotgun (WGS) entry which is preliminary data.</text>
</comment>
<organism evidence="1 2">
    <name type="scientific">Prorocentrum cordatum</name>
    <dbReference type="NCBI Taxonomy" id="2364126"/>
    <lineage>
        <taxon>Eukaryota</taxon>
        <taxon>Sar</taxon>
        <taxon>Alveolata</taxon>
        <taxon>Dinophyceae</taxon>
        <taxon>Prorocentrales</taxon>
        <taxon>Prorocentraceae</taxon>
        <taxon>Prorocentrum</taxon>
    </lineage>
</organism>
<accession>A0ABN9VS43</accession>
<gene>
    <name evidence="1" type="ORF">PCOR1329_LOCUS60710</name>
</gene>
<keyword evidence="2" id="KW-1185">Reference proteome</keyword>
<sequence>MRHHRLAHHRVKQCKQCYVDQHVGAEYHRSVHRGDKHYHVDQHDFKHCHLYQHDYVEYHRFEHDHVEYHRDHRVKHYHINQRDWVEYHSFCVPFAVLPALAPPRRSLASLPWRLRAIAWLLHCGGAVTGQWLKHLQTERCGDGDLPDDWLATLPGAADLWDPCQLVCIDELVSLVVRACDVDTDRIYASRGRGVTVHVRAHRMPDGKRGGARCSLPPPRAGVAGPPMDPAAAEGRCWRVVGGRDLGGIIARQGKELGSDRLGERLAVGALLRQERLEDGRLCFRKLSGEGPDRGWVSIRANGKELVVPERAAAPPLPAARCPAPQCARPRPRECRERAAHPGLDIRLGATSPVAVHFGSALVPGLVPPPRNSDESSVRKANTVTDAPFFSSSKGPHQDIGCRKPRPTEWMSVRSLCKEKRNMAPGLKLRSCKEGRVHPRPAYRSNAVFQWARDLRKQVYLAKPTVSIKGYEGLLEWESPPRRRLVLQISGDTNAAARKVQKVRINVIGSVICWAHTAPVLHRRSMGLRKNCEGSCTFHKRVRCDAGGVAILISGLSREEANRAELEGRMLCVVTGSIFVLARAR</sequence>
<evidence type="ECO:0000313" key="2">
    <source>
        <dbReference type="Proteomes" id="UP001189429"/>
    </source>
</evidence>